<name>A0ACC2U9C5_9FUNG</name>
<gene>
    <name evidence="1" type="ORF">DSO57_1032594</name>
</gene>
<sequence>MSNQFLQAKQVNQSPPGHLAALVPSQPILLFGPTSPASQVLPPLSSPPPNLPAQSNSPIKLAPVATSLITPSREINAPSKSPNSSPNGSLPNQ</sequence>
<comment type="caution">
    <text evidence="1">The sequence shown here is derived from an EMBL/GenBank/DDBJ whole genome shotgun (WGS) entry which is preliminary data.</text>
</comment>
<keyword evidence="2" id="KW-1185">Reference proteome</keyword>
<protein>
    <submittedName>
        <fullName evidence="1">Uncharacterized protein</fullName>
    </submittedName>
</protein>
<evidence type="ECO:0000313" key="1">
    <source>
        <dbReference type="EMBL" id="KAJ9083649.1"/>
    </source>
</evidence>
<proteinExistence type="predicted"/>
<dbReference type="EMBL" id="QTSX02000956">
    <property type="protein sequence ID" value="KAJ9083649.1"/>
    <property type="molecule type" value="Genomic_DNA"/>
</dbReference>
<accession>A0ACC2U9C5</accession>
<dbReference type="Proteomes" id="UP001165960">
    <property type="component" value="Unassembled WGS sequence"/>
</dbReference>
<reference evidence="1" key="1">
    <citation type="submission" date="2022-04" db="EMBL/GenBank/DDBJ databases">
        <title>Genome of the entomopathogenic fungus Entomophthora muscae.</title>
        <authorList>
            <person name="Elya C."/>
            <person name="Lovett B.R."/>
            <person name="Lee E."/>
            <person name="Macias A.M."/>
            <person name="Hajek A.E."/>
            <person name="De Bivort B.L."/>
            <person name="Kasson M.T."/>
            <person name="De Fine Licht H.H."/>
            <person name="Stajich J.E."/>
        </authorList>
    </citation>
    <scope>NUCLEOTIDE SEQUENCE</scope>
    <source>
        <strain evidence="1">Berkeley</strain>
    </source>
</reference>
<organism evidence="1 2">
    <name type="scientific">Entomophthora muscae</name>
    <dbReference type="NCBI Taxonomy" id="34485"/>
    <lineage>
        <taxon>Eukaryota</taxon>
        <taxon>Fungi</taxon>
        <taxon>Fungi incertae sedis</taxon>
        <taxon>Zoopagomycota</taxon>
        <taxon>Entomophthoromycotina</taxon>
        <taxon>Entomophthoromycetes</taxon>
        <taxon>Entomophthorales</taxon>
        <taxon>Entomophthoraceae</taxon>
        <taxon>Entomophthora</taxon>
    </lineage>
</organism>
<evidence type="ECO:0000313" key="2">
    <source>
        <dbReference type="Proteomes" id="UP001165960"/>
    </source>
</evidence>